<gene>
    <name evidence="2" type="ORF">NDU88_006079</name>
</gene>
<dbReference type="Proteomes" id="UP001066276">
    <property type="component" value="Chromosome 5"/>
</dbReference>
<reference evidence="2" key="1">
    <citation type="journal article" date="2022" name="bioRxiv">
        <title>Sequencing and chromosome-scale assembly of the giantPleurodeles waltlgenome.</title>
        <authorList>
            <person name="Brown T."/>
            <person name="Elewa A."/>
            <person name="Iarovenko S."/>
            <person name="Subramanian E."/>
            <person name="Araus A.J."/>
            <person name="Petzold A."/>
            <person name="Susuki M."/>
            <person name="Suzuki K.-i.T."/>
            <person name="Hayashi T."/>
            <person name="Toyoda A."/>
            <person name="Oliveira C."/>
            <person name="Osipova E."/>
            <person name="Leigh N.D."/>
            <person name="Simon A."/>
            <person name="Yun M.H."/>
        </authorList>
    </citation>
    <scope>NUCLEOTIDE SEQUENCE</scope>
    <source>
        <strain evidence="2">20211129_DDA</strain>
        <tissue evidence="2">Liver</tissue>
    </source>
</reference>
<comment type="caution">
    <text evidence="2">The sequence shown here is derived from an EMBL/GenBank/DDBJ whole genome shotgun (WGS) entry which is preliminary data.</text>
</comment>
<organism evidence="2 3">
    <name type="scientific">Pleurodeles waltl</name>
    <name type="common">Iberian ribbed newt</name>
    <dbReference type="NCBI Taxonomy" id="8319"/>
    <lineage>
        <taxon>Eukaryota</taxon>
        <taxon>Metazoa</taxon>
        <taxon>Chordata</taxon>
        <taxon>Craniata</taxon>
        <taxon>Vertebrata</taxon>
        <taxon>Euteleostomi</taxon>
        <taxon>Amphibia</taxon>
        <taxon>Batrachia</taxon>
        <taxon>Caudata</taxon>
        <taxon>Salamandroidea</taxon>
        <taxon>Salamandridae</taxon>
        <taxon>Pleurodelinae</taxon>
        <taxon>Pleurodeles</taxon>
    </lineage>
</organism>
<accession>A0AAV7RQY8</accession>
<evidence type="ECO:0000313" key="3">
    <source>
        <dbReference type="Proteomes" id="UP001066276"/>
    </source>
</evidence>
<sequence>MQSFTSAPSARLVGRQRDAEDSSVEHSARQNRHEKLASAGRWVKIARTTKMKDPFPERLLLPSNVAANKHDLYALSYEKYLLRSQNLVRPCQR</sequence>
<dbReference type="AlphaFoldDB" id="A0AAV7RQY8"/>
<dbReference type="EMBL" id="JANPWB010000009">
    <property type="protein sequence ID" value="KAJ1153318.1"/>
    <property type="molecule type" value="Genomic_DNA"/>
</dbReference>
<evidence type="ECO:0000256" key="1">
    <source>
        <dbReference type="SAM" id="MobiDB-lite"/>
    </source>
</evidence>
<proteinExistence type="predicted"/>
<name>A0AAV7RQY8_PLEWA</name>
<keyword evidence="3" id="KW-1185">Reference proteome</keyword>
<feature type="compositionally biased region" description="Basic and acidic residues" evidence="1">
    <location>
        <begin position="15"/>
        <end position="35"/>
    </location>
</feature>
<protein>
    <submittedName>
        <fullName evidence="2">Uncharacterized protein</fullName>
    </submittedName>
</protein>
<evidence type="ECO:0000313" key="2">
    <source>
        <dbReference type="EMBL" id="KAJ1153318.1"/>
    </source>
</evidence>
<feature type="region of interest" description="Disordered" evidence="1">
    <location>
        <begin position="1"/>
        <end position="35"/>
    </location>
</feature>